<dbReference type="Pfam" id="PF02661">
    <property type="entry name" value="Fic"/>
    <property type="match status" value="1"/>
</dbReference>
<dbReference type="SUPFAM" id="SSF140931">
    <property type="entry name" value="Fic-like"/>
    <property type="match status" value="1"/>
</dbReference>
<keyword evidence="5" id="KW-1185">Reference proteome</keyword>
<dbReference type="InterPro" id="IPR003812">
    <property type="entry name" value="Fido"/>
</dbReference>
<keyword evidence="2" id="KW-0067">ATP-binding</keyword>
<dbReference type="eggNOG" id="COG3177">
    <property type="taxonomic scope" value="Bacteria"/>
</dbReference>
<dbReference type="OrthoDB" id="9813719at2"/>
<dbReference type="Gene3D" id="1.10.3290.10">
    <property type="entry name" value="Fido-like domain"/>
    <property type="match status" value="1"/>
</dbReference>
<dbReference type="STRING" id="1437605.AB656_07235"/>
<dbReference type="InterPro" id="IPR036390">
    <property type="entry name" value="WH_DNA-bd_sf"/>
</dbReference>
<dbReference type="AlphaFoldDB" id="A0A086Z272"/>
<dbReference type="RefSeq" id="WP_033504686.1">
    <property type="nucleotide sequence ID" value="NZ_CP011786.1"/>
</dbReference>
<reference evidence="4 5" key="1">
    <citation type="submission" date="2014-03" db="EMBL/GenBank/DDBJ databases">
        <title>Genomics of Bifidobacteria.</title>
        <authorList>
            <person name="Ventura M."/>
            <person name="Milani C."/>
            <person name="Lugli G.A."/>
        </authorList>
    </citation>
    <scope>NUCLEOTIDE SEQUENCE [LARGE SCALE GENOMIC DNA]</scope>
    <source>
        <strain evidence="4 5">DSM 22766</strain>
    </source>
</reference>
<sequence>MADAYRSLAREYHADRSANILSNHKELERQRLESTSSFRTGIETSFGELFVAMSRDLVLKLEDVLTTDKRIALMWKDAYPEFRDSYIEEAISDELLNTNLMEGVRSTRKETKAAVEAIYGARKGSATPRFGEFARLYKELVNSADTDSRTDRTKMPKDLADIRRVYDAIALDGVPDADKPDGELFRKGSVEIEGPRGVEHAGVSGEVNIGAMLMQMLGLVFSREIPHIPAVIMSHFLFEYIHPFYDGNGRTGRYLLSLYLNEDLSLPVVLSLSRVMAEHRSEYYQAFREAQDKLNCGELTQFVITFLGFIQEAQDDFMKAFGRQLEERTQISPLCESIGRERGLTGPATRILESVFREAVLGTRKGVGLGDLSQELGRSKQSVRIHVGELLEKGLAVYTKRRPLMITVSHAALGRFYAQG</sequence>
<dbReference type="PANTHER" id="PTHR13504:SF40">
    <property type="entry name" value="FIDO DOMAIN-CONTAINING PROTEIN"/>
    <property type="match status" value="1"/>
</dbReference>
<dbReference type="PANTHER" id="PTHR13504">
    <property type="entry name" value="FIDO DOMAIN-CONTAINING PROTEIN DDB_G0283145"/>
    <property type="match status" value="1"/>
</dbReference>
<dbReference type="Proteomes" id="UP000029015">
    <property type="component" value="Unassembled WGS sequence"/>
</dbReference>
<gene>
    <name evidence="4" type="ORF">BACT_1326</name>
</gene>
<dbReference type="EMBL" id="JGYK01000001">
    <property type="protein sequence ID" value="KFI40622.1"/>
    <property type="molecule type" value="Genomic_DNA"/>
</dbReference>
<accession>A0A086Z272</accession>
<feature type="binding site" evidence="2">
    <location>
        <begin position="283"/>
        <end position="284"/>
    </location>
    <ligand>
        <name>ATP</name>
        <dbReference type="ChEBI" id="CHEBI:30616"/>
    </ligand>
</feature>
<comment type="caution">
    <text evidence="4">The sequence shown here is derived from an EMBL/GenBank/DDBJ whole genome shotgun (WGS) entry which is preliminary data.</text>
</comment>
<proteinExistence type="predicted"/>
<dbReference type="eggNOG" id="COG1510">
    <property type="taxonomic scope" value="Bacteria"/>
</dbReference>
<feature type="binding site" evidence="2">
    <location>
        <position position="295"/>
    </location>
    <ligand>
        <name>ATP</name>
        <dbReference type="ChEBI" id="CHEBI:30616"/>
    </ligand>
</feature>
<protein>
    <submittedName>
        <fullName evidence="4">Fic family protein</fullName>
    </submittedName>
</protein>
<dbReference type="PROSITE" id="PS51459">
    <property type="entry name" value="FIDO"/>
    <property type="match status" value="1"/>
</dbReference>
<feature type="active site" evidence="1">
    <location>
        <position position="242"/>
    </location>
</feature>
<keyword evidence="2" id="KW-0547">Nucleotide-binding</keyword>
<evidence type="ECO:0000313" key="4">
    <source>
        <dbReference type="EMBL" id="KFI40622.1"/>
    </source>
</evidence>
<dbReference type="InterPro" id="IPR040198">
    <property type="entry name" value="Fido_containing"/>
</dbReference>
<evidence type="ECO:0000313" key="5">
    <source>
        <dbReference type="Proteomes" id="UP000029015"/>
    </source>
</evidence>
<feature type="binding site" evidence="2">
    <location>
        <begin position="246"/>
        <end position="253"/>
    </location>
    <ligand>
        <name>ATP</name>
        <dbReference type="ChEBI" id="CHEBI:30616"/>
    </ligand>
</feature>
<organism evidence="4 5">
    <name type="scientific">Bifidobacterium actinocoloniiforme DSM 22766</name>
    <dbReference type="NCBI Taxonomy" id="1437605"/>
    <lineage>
        <taxon>Bacteria</taxon>
        <taxon>Bacillati</taxon>
        <taxon>Actinomycetota</taxon>
        <taxon>Actinomycetes</taxon>
        <taxon>Bifidobacteriales</taxon>
        <taxon>Bifidobacteriaceae</taxon>
        <taxon>Bifidobacterium</taxon>
    </lineage>
</organism>
<evidence type="ECO:0000256" key="1">
    <source>
        <dbReference type="PIRSR" id="PIRSR640198-1"/>
    </source>
</evidence>
<evidence type="ECO:0000259" key="3">
    <source>
        <dbReference type="PROSITE" id="PS51459"/>
    </source>
</evidence>
<evidence type="ECO:0000256" key="2">
    <source>
        <dbReference type="PIRSR" id="PIRSR640198-2"/>
    </source>
</evidence>
<feature type="domain" description="Fido" evidence="3">
    <location>
        <begin position="157"/>
        <end position="305"/>
    </location>
</feature>
<dbReference type="SUPFAM" id="SSF46785">
    <property type="entry name" value="Winged helix' DNA-binding domain"/>
    <property type="match status" value="1"/>
</dbReference>
<name>A0A086Z272_9BIFI</name>
<dbReference type="KEGG" id="bact:AB656_07235"/>
<dbReference type="GO" id="GO:0005524">
    <property type="term" value="F:ATP binding"/>
    <property type="evidence" value="ECO:0007669"/>
    <property type="project" value="UniProtKB-KW"/>
</dbReference>
<dbReference type="InterPro" id="IPR036597">
    <property type="entry name" value="Fido-like_dom_sf"/>
</dbReference>
<dbReference type="PATRIC" id="fig|1437605.7.peg.1482"/>